<dbReference type="Gene3D" id="1.20.1250.20">
    <property type="entry name" value="MFS general substrate transporter like domains"/>
    <property type="match status" value="1"/>
</dbReference>
<evidence type="ECO:0000313" key="9">
    <source>
        <dbReference type="Proteomes" id="UP000444980"/>
    </source>
</evidence>
<dbReference type="InterPro" id="IPR036259">
    <property type="entry name" value="MFS_trans_sf"/>
</dbReference>
<dbReference type="AlphaFoldDB" id="A0A7M3SU13"/>
<dbReference type="SUPFAM" id="SSF103473">
    <property type="entry name" value="MFS general substrate transporter"/>
    <property type="match status" value="1"/>
</dbReference>
<dbReference type="InterPro" id="IPR011701">
    <property type="entry name" value="MFS"/>
</dbReference>
<feature type="transmembrane region" description="Helical" evidence="6">
    <location>
        <begin position="409"/>
        <end position="426"/>
    </location>
</feature>
<comment type="subcellular location">
    <subcellularLocation>
        <location evidence="1">Cell membrane</location>
        <topology evidence="1">Multi-pass membrane protein</topology>
    </subcellularLocation>
</comment>
<evidence type="ECO:0000259" key="7">
    <source>
        <dbReference type="PROSITE" id="PS50850"/>
    </source>
</evidence>
<feature type="transmembrane region" description="Helical" evidence="6">
    <location>
        <begin position="282"/>
        <end position="303"/>
    </location>
</feature>
<keyword evidence="2 6" id="KW-0812">Transmembrane</keyword>
<feature type="domain" description="Major facilitator superfamily (MFS) profile" evidence="7">
    <location>
        <begin position="44"/>
        <end position="431"/>
    </location>
</feature>
<evidence type="ECO:0000313" key="8">
    <source>
        <dbReference type="EMBL" id="GED96137.1"/>
    </source>
</evidence>
<dbReference type="GO" id="GO:0005886">
    <property type="term" value="C:plasma membrane"/>
    <property type="evidence" value="ECO:0007669"/>
    <property type="project" value="UniProtKB-SubCell"/>
</dbReference>
<dbReference type="PANTHER" id="PTHR43683:SF1">
    <property type="entry name" value="MULTIDRUG EFFLUX PROTEIN YFMO"/>
    <property type="match status" value="1"/>
</dbReference>
<protein>
    <submittedName>
        <fullName evidence="8">MFS transporter</fullName>
    </submittedName>
</protein>
<proteinExistence type="predicted"/>
<dbReference type="InterPro" id="IPR020846">
    <property type="entry name" value="MFS_dom"/>
</dbReference>
<keyword evidence="4 6" id="KW-0472">Membrane</keyword>
<dbReference type="PROSITE" id="PS50850">
    <property type="entry name" value="MFS"/>
    <property type="match status" value="1"/>
</dbReference>
<feature type="region of interest" description="Disordered" evidence="5">
    <location>
        <begin position="1"/>
        <end position="29"/>
    </location>
</feature>
<feature type="compositionally biased region" description="Basic and acidic residues" evidence="5">
    <location>
        <begin position="1"/>
        <end position="17"/>
    </location>
</feature>
<evidence type="ECO:0000256" key="2">
    <source>
        <dbReference type="ARBA" id="ARBA00022692"/>
    </source>
</evidence>
<organism evidence="8 9">
    <name type="scientific">Gordonia crocea</name>
    <dbReference type="NCBI Taxonomy" id="589162"/>
    <lineage>
        <taxon>Bacteria</taxon>
        <taxon>Bacillati</taxon>
        <taxon>Actinomycetota</taxon>
        <taxon>Actinomycetes</taxon>
        <taxon>Mycobacteriales</taxon>
        <taxon>Gordoniaceae</taxon>
        <taxon>Gordonia</taxon>
    </lineage>
</organism>
<dbReference type="CDD" id="cd17474">
    <property type="entry name" value="MFS_YfmO_like"/>
    <property type="match status" value="1"/>
</dbReference>
<comment type="caution">
    <text evidence="8">The sequence shown here is derived from an EMBL/GenBank/DDBJ whole genome shotgun (WGS) entry which is preliminary data.</text>
</comment>
<dbReference type="InterPro" id="IPR001958">
    <property type="entry name" value="Tet-R_TetA/multi-R_MdtG-like"/>
</dbReference>
<feature type="transmembrane region" description="Helical" evidence="6">
    <location>
        <begin position="110"/>
        <end position="129"/>
    </location>
</feature>
<dbReference type="PRINTS" id="PR01035">
    <property type="entry name" value="TCRTETA"/>
</dbReference>
<name>A0A7M3SU13_9ACTN</name>
<feature type="transmembrane region" description="Helical" evidence="6">
    <location>
        <begin position="135"/>
        <end position="157"/>
    </location>
</feature>
<feature type="transmembrane region" description="Helical" evidence="6">
    <location>
        <begin position="198"/>
        <end position="216"/>
    </location>
</feature>
<reference evidence="9" key="1">
    <citation type="submission" date="2019-06" db="EMBL/GenBank/DDBJ databases">
        <title>Gordonia isolated from sludge of a wastewater treatment plant.</title>
        <authorList>
            <person name="Tamura T."/>
            <person name="Aoyama K."/>
            <person name="Kang Y."/>
            <person name="Saito S."/>
            <person name="Akiyama N."/>
            <person name="Yazawa K."/>
            <person name="Gonoi T."/>
            <person name="Mikami Y."/>
        </authorList>
    </citation>
    <scope>NUCLEOTIDE SEQUENCE [LARGE SCALE GENOMIC DNA]</scope>
    <source>
        <strain evidence="9">NBRC 107697</strain>
    </source>
</reference>
<feature type="transmembrane region" description="Helical" evidence="6">
    <location>
        <begin position="383"/>
        <end position="403"/>
    </location>
</feature>
<feature type="transmembrane region" description="Helical" evidence="6">
    <location>
        <begin position="242"/>
        <end position="262"/>
    </location>
</feature>
<feature type="transmembrane region" description="Helical" evidence="6">
    <location>
        <begin position="169"/>
        <end position="192"/>
    </location>
</feature>
<evidence type="ECO:0000256" key="6">
    <source>
        <dbReference type="SAM" id="Phobius"/>
    </source>
</evidence>
<feature type="transmembrane region" description="Helical" evidence="6">
    <location>
        <begin position="315"/>
        <end position="334"/>
    </location>
</feature>
<evidence type="ECO:0000256" key="5">
    <source>
        <dbReference type="SAM" id="MobiDB-lite"/>
    </source>
</evidence>
<feature type="transmembrane region" description="Helical" evidence="6">
    <location>
        <begin position="44"/>
        <end position="62"/>
    </location>
</feature>
<dbReference type="InterPro" id="IPR053200">
    <property type="entry name" value="YfmO-like"/>
</dbReference>
<keyword evidence="3 6" id="KW-1133">Transmembrane helix</keyword>
<dbReference type="GO" id="GO:0022857">
    <property type="term" value="F:transmembrane transporter activity"/>
    <property type="evidence" value="ECO:0007669"/>
    <property type="project" value="InterPro"/>
</dbReference>
<dbReference type="OrthoDB" id="66811at2"/>
<gene>
    <name evidence="8" type="ORF">nbrc107697_01760</name>
</gene>
<feature type="transmembrane region" description="Helical" evidence="6">
    <location>
        <begin position="82"/>
        <end position="103"/>
    </location>
</feature>
<dbReference type="Proteomes" id="UP000444980">
    <property type="component" value="Unassembled WGS sequence"/>
</dbReference>
<evidence type="ECO:0000256" key="1">
    <source>
        <dbReference type="ARBA" id="ARBA00004651"/>
    </source>
</evidence>
<evidence type="ECO:0000256" key="3">
    <source>
        <dbReference type="ARBA" id="ARBA00022989"/>
    </source>
</evidence>
<dbReference type="Pfam" id="PF07690">
    <property type="entry name" value="MFS_1"/>
    <property type="match status" value="1"/>
</dbReference>
<dbReference type="EMBL" id="BJOU01000001">
    <property type="protein sequence ID" value="GED96137.1"/>
    <property type="molecule type" value="Genomic_DNA"/>
</dbReference>
<feature type="transmembrane region" description="Helical" evidence="6">
    <location>
        <begin position="340"/>
        <end position="363"/>
    </location>
</feature>
<accession>A0A7M3SU13</accession>
<sequence>MKKEPVTATVDDARDPSSDDQSAANHATDAHPSLMETFRQQPRAVWVTAFAAVIAFMGIGLVDPILSTIAEALNAPESKLTLLFGVYLGIQVLAMLITGWSASRFGPKRTLTVGLVLIVVAAGLSAFGSNIDQLIALRVLWGLGNALFMATALAFIVGQARGGQRGAILLYEAALGIGLAVGPLVGALLGTISWKAPFAGTALLMLAGAILCAWMLPSDGPRTNRIPVAISDPIKALRNRTLLVTGIGSAFYTGALFTVVAWAPLALSTANKANGHGAVGPIGTGLVFFGWGLLTAVSGVFLGSRLADRFGQKEGVIGAIIVYAAVMAVAAYGAMTHSVLLIGLAVVLSGIPSGVLNTLFTSVAMSSGDPATPRSVASAGYSFLRWLGGAASAILVAHLASWFGAPAPFWFAAAYCLVAVGAVSLVRNDATDHQPVPEDAALIGTEEM</sequence>
<dbReference type="PANTHER" id="PTHR43683">
    <property type="entry name" value="MULTIDRUG EFFLUX PROTEIN YFMO"/>
    <property type="match status" value="1"/>
</dbReference>
<keyword evidence="9" id="KW-1185">Reference proteome</keyword>
<evidence type="ECO:0000256" key="4">
    <source>
        <dbReference type="ARBA" id="ARBA00023136"/>
    </source>
</evidence>